<evidence type="ECO:0000256" key="1">
    <source>
        <dbReference type="SAM" id="Phobius"/>
    </source>
</evidence>
<reference evidence="2 3" key="1">
    <citation type="submission" date="2024-03" db="EMBL/GenBank/DDBJ databases">
        <title>Two novel species of the genus Flavobacterium exhibiting potentially degradation of complex polysaccharides.</title>
        <authorList>
            <person name="Lian X."/>
        </authorList>
    </citation>
    <scope>NUCLEOTIDE SEQUENCE [LARGE SCALE GENOMIC DNA]</scope>
    <source>
        <strain evidence="3">j3</strain>
    </source>
</reference>
<feature type="transmembrane region" description="Helical" evidence="1">
    <location>
        <begin position="52"/>
        <end position="70"/>
    </location>
</feature>
<dbReference type="InterPro" id="IPR007352">
    <property type="entry name" value="DUF420"/>
</dbReference>
<accession>A0ABU9N530</accession>
<dbReference type="PANTHER" id="PTHR37692:SF1">
    <property type="entry name" value="DUF420 DOMAIN-CONTAINING PROTEIN"/>
    <property type="match status" value="1"/>
</dbReference>
<dbReference type="EMBL" id="JBCGDO010000011">
    <property type="protein sequence ID" value="MEM0542821.1"/>
    <property type="molecule type" value="Genomic_DNA"/>
</dbReference>
<gene>
    <name evidence="2" type="ORF">WFZ85_09330</name>
</gene>
<evidence type="ECO:0000313" key="3">
    <source>
        <dbReference type="Proteomes" id="UP001460072"/>
    </source>
</evidence>
<protein>
    <submittedName>
        <fullName evidence="2">DUF420 domain-containing protein</fullName>
    </submittedName>
</protein>
<feature type="transmembrane region" description="Helical" evidence="1">
    <location>
        <begin position="131"/>
        <end position="156"/>
    </location>
</feature>
<feature type="transmembrane region" description="Helical" evidence="1">
    <location>
        <begin position="12"/>
        <end position="32"/>
    </location>
</feature>
<dbReference type="Pfam" id="PF04238">
    <property type="entry name" value="DUF420"/>
    <property type="match status" value="1"/>
</dbReference>
<dbReference type="RefSeq" id="WP_342696025.1">
    <property type="nucleotide sequence ID" value="NZ_JBCGDO010000011.1"/>
</dbReference>
<feature type="transmembrane region" description="Helical" evidence="1">
    <location>
        <begin position="82"/>
        <end position="100"/>
    </location>
</feature>
<name>A0ABU9N530_9FLAO</name>
<proteinExistence type="predicted"/>
<feature type="transmembrane region" description="Helical" evidence="1">
    <location>
        <begin position="176"/>
        <end position="196"/>
    </location>
</feature>
<organism evidence="2 3">
    <name type="scientific">Flavobacterium aureirubrum</name>
    <dbReference type="NCBI Taxonomy" id="3133147"/>
    <lineage>
        <taxon>Bacteria</taxon>
        <taxon>Pseudomonadati</taxon>
        <taxon>Bacteroidota</taxon>
        <taxon>Flavobacteriia</taxon>
        <taxon>Flavobacteriales</taxon>
        <taxon>Flavobacteriaceae</taxon>
        <taxon>Flavobacterium</taxon>
    </lineage>
</organism>
<dbReference type="PANTHER" id="PTHR37692">
    <property type="entry name" value="HYPOTHETICAL MEMBRANE SPANNING PROTEIN"/>
    <property type="match status" value="1"/>
</dbReference>
<keyword evidence="1" id="KW-0812">Transmembrane</keyword>
<evidence type="ECO:0000313" key="2">
    <source>
        <dbReference type="EMBL" id="MEM0542821.1"/>
    </source>
</evidence>
<dbReference type="Proteomes" id="UP001460072">
    <property type="component" value="Unassembled WGS sequence"/>
</dbReference>
<comment type="caution">
    <text evidence="2">The sequence shown here is derived from an EMBL/GenBank/DDBJ whole genome shotgun (WGS) entry which is preliminary data.</text>
</comment>
<sequence length="197" mass="22186">MNKQSTETLENKFKAPIVVVSVIIPIAVAVLFSVKLKDFGIDVEPLSFLPPIYATINALTALVLIMGVIAIKNGNRKVHERLMTTAIAFSVSFLVMYVAYHMTADSTVFGDLNTDGILDDTERKHVGSMRYVYLFILLTHILLSIIIIPMVLFTYVRALSERFDRHKKLARITFPIWLYVAVTGVVVYLLISPYYAN</sequence>
<keyword evidence="3" id="KW-1185">Reference proteome</keyword>
<keyword evidence="1" id="KW-0472">Membrane</keyword>
<keyword evidence="1" id="KW-1133">Transmembrane helix</keyword>